<keyword evidence="2" id="KW-1185">Reference proteome</keyword>
<comment type="caution">
    <text evidence="1">The sequence shown here is derived from an EMBL/GenBank/DDBJ whole genome shotgun (WGS) entry which is preliminary data.</text>
</comment>
<protein>
    <submittedName>
        <fullName evidence="1">36544_t:CDS:1</fullName>
    </submittedName>
</protein>
<proteinExistence type="predicted"/>
<accession>A0ACA9SQJ8</accession>
<feature type="non-terminal residue" evidence="1">
    <location>
        <position position="1"/>
    </location>
</feature>
<dbReference type="EMBL" id="CAJVQC010144640">
    <property type="protein sequence ID" value="CAG8844935.1"/>
    <property type="molecule type" value="Genomic_DNA"/>
</dbReference>
<gene>
    <name evidence="1" type="ORF">RPERSI_LOCUS33429</name>
</gene>
<sequence>LQNCQLLKPYKELIELWISKVENIFGILKDDQTIPLTQRVAVSSGTLNDDQILPSIQRLREKISTSNNDIVEPNINKESNIETIKQDLVDWYDKYTKFRKNEKIEKLKHFVSIKYHYNNLWYAATQETPPESDSLNNKQKAFADIPFGTNLPPKIFRGYISHFISSTIKISEKYKRKI</sequence>
<reference evidence="1" key="1">
    <citation type="submission" date="2021-06" db="EMBL/GenBank/DDBJ databases">
        <authorList>
            <person name="Kallberg Y."/>
            <person name="Tangrot J."/>
            <person name="Rosling A."/>
        </authorList>
    </citation>
    <scope>NUCLEOTIDE SEQUENCE</scope>
    <source>
        <strain evidence="1">MA461A</strain>
    </source>
</reference>
<evidence type="ECO:0000313" key="1">
    <source>
        <dbReference type="EMBL" id="CAG8844935.1"/>
    </source>
</evidence>
<organism evidence="1 2">
    <name type="scientific">Racocetra persica</name>
    <dbReference type="NCBI Taxonomy" id="160502"/>
    <lineage>
        <taxon>Eukaryota</taxon>
        <taxon>Fungi</taxon>
        <taxon>Fungi incertae sedis</taxon>
        <taxon>Mucoromycota</taxon>
        <taxon>Glomeromycotina</taxon>
        <taxon>Glomeromycetes</taxon>
        <taxon>Diversisporales</taxon>
        <taxon>Gigasporaceae</taxon>
        <taxon>Racocetra</taxon>
    </lineage>
</organism>
<dbReference type="Proteomes" id="UP000789920">
    <property type="component" value="Unassembled WGS sequence"/>
</dbReference>
<name>A0ACA9SQJ8_9GLOM</name>
<evidence type="ECO:0000313" key="2">
    <source>
        <dbReference type="Proteomes" id="UP000789920"/>
    </source>
</evidence>